<evidence type="ECO:0000313" key="2">
    <source>
        <dbReference type="EMBL" id="CBY01809.1"/>
    </source>
</evidence>
<organism evidence="2 3">
    <name type="scientific">Leptosphaeria maculans (strain JN3 / isolate v23.1.3 / race Av1-4-5-6-7-8)</name>
    <name type="common">Blackleg fungus</name>
    <name type="synonym">Phoma lingam</name>
    <dbReference type="NCBI Taxonomy" id="985895"/>
    <lineage>
        <taxon>Eukaryota</taxon>
        <taxon>Fungi</taxon>
        <taxon>Dikarya</taxon>
        <taxon>Ascomycota</taxon>
        <taxon>Pezizomycotina</taxon>
        <taxon>Dothideomycetes</taxon>
        <taxon>Pleosporomycetidae</taxon>
        <taxon>Pleosporales</taxon>
        <taxon>Pleosporineae</taxon>
        <taxon>Leptosphaeriaceae</taxon>
        <taxon>Plenodomus</taxon>
        <taxon>Plenodomus lingam/Leptosphaeria maculans species complex</taxon>
    </lineage>
</organism>
<evidence type="ECO:0000313" key="3">
    <source>
        <dbReference type="Proteomes" id="UP000002668"/>
    </source>
</evidence>
<dbReference type="InParanoid" id="E5AF20"/>
<proteinExistence type="predicted"/>
<accession>E5AF20</accession>
<keyword evidence="3" id="KW-1185">Reference proteome</keyword>
<feature type="domain" description="GST C-terminal" evidence="1">
    <location>
        <begin position="4"/>
        <end position="129"/>
    </location>
</feature>
<name>E5AF20_LEPMJ</name>
<dbReference type="HOGENOM" id="CLU_1949220_0_0_1"/>
<dbReference type="Gene3D" id="1.20.1050.10">
    <property type="match status" value="1"/>
</dbReference>
<dbReference type="STRING" id="985895.E5AF20"/>
<protein>
    <recommendedName>
        <fullName evidence="1">GST C-terminal domain-containing protein</fullName>
    </recommendedName>
</protein>
<dbReference type="PANTHER" id="PTHR44051">
    <property type="entry name" value="GLUTATHIONE S-TRANSFERASE-RELATED"/>
    <property type="match status" value="1"/>
</dbReference>
<dbReference type="OMA" id="RCIRTAW"/>
<dbReference type="SUPFAM" id="SSF47616">
    <property type="entry name" value="GST C-terminal domain-like"/>
    <property type="match status" value="1"/>
</dbReference>
<dbReference type="InterPro" id="IPR004046">
    <property type="entry name" value="GST_C"/>
</dbReference>
<gene>
    <name evidence="2" type="ORF">LEMA_P005960.1</name>
</gene>
<dbReference type="eggNOG" id="KOG0867">
    <property type="taxonomic scope" value="Eukaryota"/>
</dbReference>
<dbReference type="PROSITE" id="PS50405">
    <property type="entry name" value="GST_CTER"/>
    <property type="match status" value="1"/>
</dbReference>
<evidence type="ECO:0000259" key="1">
    <source>
        <dbReference type="PROSITE" id="PS50405"/>
    </source>
</evidence>
<dbReference type="AlphaFoldDB" id="E5AF20"/>
<sequence length="129" mass="13883">MPADIAERTQVRVWMSASEGTFLIHALAIMYGSGAAPDAADKISKGLSPQVHRDFDWLESELKKGGGKYLVGDHLTAADTMMGFSVAFILKMGLGTSGKKWPAVEAWLANIESTEAYQRAVNKTGHTLG</sequence>
<dbReference type="Proteomes" id="UP000002668">
    <property type="component" value="Genome"/>
</dbReference>
<dbReference type="InterPro" id="IPR010987">
    <property type="entry name" value="Glutathione-S-Trfase_C-like"/>
</dbReference>
<dbReference type="PANTHER" id="PTHR44051:SF9">
    <property type="entry name" value="GLUTATHIONE S-TRANSFERASE 1"/>
    <property type="match status" value="1"/>
</dbReference>
<dbReference type="InterPro" id="IPR036282">
    <property type="entry name" value="Glutathione-S-Trfase_C_sf"/>
</dbReference>
<dbReference type="OrthoDB" id="2309723at2759"/>
<dbReference type="VEuPathDB" id="FungiDB:LEMA_P005960.1"/>
<dbReference type="Pfam" id="PF00043">
    <property type="entry name" value="GST_C"/>
    <property type="match status" value="1"/>
</dbReference>
<dbReference type="EMBL" id="FP929139">
    <property type="protein sequence ID" value="CBY01809.1"/>
    <property type="molecule type" value="Genomic_DNA"/>
</dbReference>
<reference evidence="3" key="1">
    <citation type="journal article" date="2011" name="Nat. Commun.">
        <title>Effector diversification within compartments of the Leptosphaeria maculans genome affected by Repeat-Induced Point mutations.</title>
        <authorList>
            <person name="Rouxel T."/>
            <person name="Grandaubert J."/>
            <person name="Hane J.K."/>
            <person name="Hoede C."/>
            <person name="van de Wouw A.P."/>
            <person name="Couloux A."/>
            <person name="Dominguez V."/>
            <person name="Anthouard V."/>
            <person name="Bally P."/>
            <person name="Bourras S."/>
            <person name="Cozijnsen A.J."/>
            <person name="Ciuffetti L.M."/>
            <person name="Degrave A."/>
            <person name="Dilmaghani A."/>
            <person name="Duret L."/>
            <person name="Fudal I."/>
            <person name="Goodwin S.B."/>
            <person name="Gout L."/>
            <person name="Glaser N."/>
            <person name="Linglin J."/>
            <person name="Kema G.H.J."/>
            <person name="Lapalu N."/>
            <person name="Lawrence C.B."/>
            <person name="May K."/>
            <person name="Meyer M."/>
            <person name="Ollivier B."/>
            <person name="Poulain J."/>
            <person name="Schoch C.L."/>
            <person name="Simon A."/>
            <person name="Spatafora J.W."/>
            <person name="Stachowiak A."/>
            <person name="Turgeon B.G."/>
            <person name="Tyler B.M."/>
            <person name="Vincent D."/>
            <person name="Weissenbach J."/>
            <person name="Amselem J."/>
            <person name="Quesneville H."/>
            <person name="Oliver R.P."/>
            <person name="Wincker P."/>
            <person name="Balesdent M.-H."/>
            <person name="Howlett B.J."/>
        </authorList>
    </citation>
    <scope>NUCLEOTIDE SEQUENCE [LARGE SCALE GENOMIC DNA]</scope>
    <source>
        <strain evidence="3">JN3 / isolate v23.1.3 / race Av1-4-5-6-7-8</strain>
    </source>
</reference>